<feature type="transmembrane region" description="Helical" evidence="1">
    <location>
        <begin position="239"/>
        <end position="261"/>
    </location>
</feature>
<keyword evidence="1" id="KW-0812">Transmembrane</keyword>
<sequence>MLKLSDGLFALAAIAGVLVFTSFYDAAFPSAAIDLKLSRGAIKARADDYLRQRGVDPDTFESSLTFTVDGSAAVFLQRVRGIEETSRFAREQLPLWNWRVRWFRSGEKEEFIMRLAPDGRPLRFLHSIPEAAPGDSLSQDSALVLARTFVSEELNVDLSRWRLEDQSTSSRENRLDHSFTWELSGSEIEWRPDDPEAGTGARRLSVDVNGSRVGYFGEYLHVPERFEREQSKQTAVGTLLGLISIGLSFALVLAAAVVAVIRYKHDRIRWRPGLIAGGLLAAVLMVGGALSYPLIKSQYVTEVPYPIFAALALVGAIFGGVLLGVAIWVTTSAGVSLTEETFPRTLKAFNSWVEGRLFTRAAGIETLRGYAVGLAFLGYITLFYVLGRRYLGVWVPAEGPHSELLSMYLPWLVPLLIATQAAVSEEVIYRLFGVSFLERHLKVTFLALLIPAVIWAFGHSTYPVFPVYVRGIELTIAGLIFGWIFIRYGLVTMLVAHFAIDAILLAVPFLRAEGGSYVGYGIAALVCAALPLAVPIVVWIRKPSDGQAAPDIAAG</sequence>
<organism evidence="3 4">
    <name type="scientific">Candidatus Kutchimonas denitrificans</name>
    <dbReference type="NCBI Taxonomy" id="3056748"/>
    <lineage>
        <taxon>Bacteria</taxon>
        <taxon>Pseudomonadati</taxon>
        <taxon>Gemmatimonadota</taxon>
        <taxon>Gemmatimonadia</taxon>
        <taxon>Candidatus Palauibacterales</taxon>
        <taxon>Candidatus Palauibacteraceae</taxon>
        <taxon>Candidatus Kutchimonas</taxon>
    </lineage>
</organism>
<dbReference type="GO" id="GO:0008237">
    <property type="term" value="F:metallopeptidase activity"/>
    <property type="evidence" value="ECO:0007669"/>
    <property type="project" value="UniProtKB-KW"/>
</dbReference>
<feature type="transmembrane region" description="Helical" evidence="1">
    <location>
        <begin position="441"/>
        <end position="458"/>
    </location>
</feature>
<comment type="caution">
    <text evidence="3">The sequence shown here is derived from an EMBL/GenBank/DDBJ whole genome shotgun (WGS) entry which is preliminary data.</text>
</comment>
<reference evidence="3 4" key="1">
    <citation type="submission" date="2020-01" db="EMBL/GenBank/DDBJ databases">
        <title>Genomes assembled from Gulf of Kutch pelagic sediment metagenomes.</title>
        <authorList>
            <person name="Chandrashekar M."/>
            <person name="Mahajan M.S."/>
            <person name="Dave K.J."/>
            <person name="Vatsa P."/>
            <person name="Nathani N.M."/>
        </authorList>
    </citation>
    <scope>NUCLEOTIDE SEQUENCE [LARGE SCALE GENOMIC DNA]</scope>
    <source>
        <strain evidence="3">KS3-K002</strain>
    </source>
</reference>
<evidence type="ECO:0000313" key="3">
    <source>
        <dbReference type="EMBL" id="NIR76096.1"/>
    </source>
</evidence>
<feature type="transmembrane region" description="Helical" evidence="1">
    <location>
        <begin position="273"/>
        <end position="295"/>
    </location>
</feature>
<keyword evidence="3" id="KW-0645">Protease</keyword>
<evidence type="ECO:0000256" key="1">
    <source>
        <dbReference type="SAM" id="Phobius"/>
    </source>
</evidence>
<evidence type="ECO:0000313" key="4">
    <source>
        <dbReference type="Proteomes" id="UP000702544"/>
    </source>
</evidence>
<feature type="transmembrane region" description="Helical" evidence="1">
    <location>
        <begin position="367"/>
        <end position="387"/>
    </location>
</feature>
<dbReference type="Proteomes" id="UP000702544">
    <property type="component" value="Unassembled WGS sequence"/>
</dbReference>
<dbReference type="InterPro" id="IPR003675">
    <property type="entry name" value="Rce1/LyrA-like_dom"/>
</dbReference>
<dbReference type="Pfam" id="PF02517">
    <property type="entry name" value="Rce1-like"/>
    <property type="match status" value="1"/>
</dbReference>
<protein>
    <submittedName>
        <fullName evidence="3">CPBP family intramembrane metalloprotease</fullName>
    </submittedName>
</protein>
<feature type="domain" description="CAAX prenyl protease 2/Lysostaphin resistance protein A-like" evidence="2">
    <location>
        <begin position="410"/>
        <end position="503"/>
    </location>
</feature>
<keyword evidence="1" id="KW-1133">Transmembrane helix</keyword>
<keyword evidence="3" id="KW-0482">Metalloprotease</keyword>
<proteinExistence type="predicted"/>
<name>A0AAE5CA31_9BACT</name>
<feature type="transmembrane region" description="Helical" evidence="1">
    <location>
        <begin position="493"/>
        <end position="511"/>
    </location>
</feature>
<gene>
    <name evidence="3" type="ORF">GWO12_13455</name>
</gene>
<keyword evidence="3" id="KW-0378">Hydrolase</keyword>
<feature type="transmembrane region" description="Helical" evidence="1">
    <location>
        <begin position="517"/>
        <end position="540"/>
    </location>
</feature>
<dbReference type="EMBL" id="JAACAK010000113">
    <property type="protein sequence ID" value="NIR76096.1"/>
    <property type="molecule type" value="Genomic_DNA"/>
</dbReference>
<feature type="transmembrane region" description="Helical" evidence="1">
    <location>
        <begin position="307"/>
        <end position="329"/>
    </location>
</feature>
<evidence type="ECO:0000259" key="2">
    <source>
        <dbReference type="Pfam" id="PF02517"/>
    </source>
</evidence>
<accession>A0AAE5CA31</accession>
<dbReference type="GO" id="GO:0080120">
    <property type="term" value="P:CAAX-box protein maturation"/>
    <property type="evidence" value="ECO:0007669"/>
    <property type="project" value="UniProtKB-ARBA"/>
</dbReference>
<feature type="transmembrane region" description="Helical" evidence="1">
    <location>
        <begin position="407"/>
        <end position="429"/>
    </location>
</feature>
<dbReference type="AlphaFoldDB" id="A0AAE5CA31"/>
<keyword evidence="1" id="KW-0472">Membrane</keyword>
<dbReference type="GO" id="GO:0004175">
    <property type="term" value="F:endopeptidase activity"/>
    <property type="evidence" value="ECO:0007669"/>
    <property type="project" value="UniProtKB-ARBA"/>
</dbReference>